<feature type="region of interest" description="Disordered" evidence="1">
    <location>
        <begin position="262"/>
        <end position="289"/>
    </location>
</feature>
<keyword evidence="2" id="KW-0812">Transmembrane</keyword>
<feature type="compositionally biased region" description="Polar residues" evidence="1">
    <location>
        <begin position="146"/>
        <end position="158"/>
    </location>
</feature>
<organism evidence="3">
    <name type="scientific">Thermogemmatispora argillosa</name>
    <dbReference type="NCBI Taxonomy" id="2045280"/>
    <lineage>
        <taxon>Bacteria</taxon>
        <taxon>Bacillati</taxon>
        <taxon>Chloroflexota</taxon>
        <taxon>Ktedonobacteria</taxon>
        <taxon>Thermogemmatisporales</taxon>
        <taxon>Thermogemmatisporaceae</taxon>
        <taxon>Thermogemmatispora</taxon>
    </lineage>
</organism>
<reference evidence="3" key="1">
    <citation type="submission" date="2018-12" db="EMBL/GenBank/DDBJ databases">
        <title>Novel natural products biosynthetic potential of the class Ktedonobacteria.</title>
        <authorList>
            <person name="Zheng Y."/>
            <person name="Saitou A."/>
            <person name="Wang C.M."/>
            <person name="Toyoda A."/>
            <person name="Minakuchi Y."/>
            <person name="Sekiguchi Y."/>
            <person name="Ueda K."/>
            <person name="Takano H."/>
            <person name="Sakai Y."/>
            <person name="Yokota A."/>
            <person name="Yabe S."/>
        </authorList>
    </citation>
    <scope>NUCLEOTIDE SEQUENCE</scope>
    <source>
        <strain evidence="3">A3-2</strain>
    </source>
</reference>
<keyword evidence="2" id="KW-0472">Membrane</keyword>
<feature type="compositionally biased region" description="Polar residues" evidence="1">
    <location>
        <begin position="167"/>
        <end position="177"/>
    </location>
</feature>
<feature type="compositionally biased region" description="Low complexity" evidence="1">
    <location>
        <begin position="112"/>
        <end position="134"/>
    </location>
</feature>
<accession>A0A455T4U6</accession>
<protein>
    <recommendedName>
        <fullName evidence="4">Transmembrane protein</fullName>
    </recommendedName>
</protein>
<sequence length="310" mass="33945">MTRDADQRPANPRRQRPLLVISSNASTGATADQPSKEGAQREPTREEKPAAPSSENKTTGATAQSSSTRRQPGFFASVTQPAGEQEQKGQNLQSAAGKMRLWRALRLRRGQSPESEAAGAARAGKTPAEAAAKGQPPKAMLRNVKKSQPGQEPSSASRNVPAKSGGQPASSAADQPSQPLLKSRHFLGLLIYIVVATLLEVPLAYLSEIFHLNQILFQFSIFSFSAAIRQVHVIYLVLLVALLIILNRFDLLPSFSRTAAERGKSTAQSGSRSKARAKGKEKETGKGEHDHLYEDYRDLRRYLRRRARKR</sequence>
<evidence type="ECO:0000256" key="1">
    <source>
        <dbReference type="SAM" id="MobiDB-lite"/>
    </source>
</evidence>
<feature type="compositionally biased region" description="Basic and acidic residues" evidence="1">
    <location>
        <begin position="278"/>
        <end position="289"/>
    </location>
</feature>
<feature type="compositionally biased region" description="Polar residues" evidence="1">
    <location>
        <begin position="21"/>
        <end position="33"/>
    </location>
</feature>
<feature type="compositionally biased region" description="Polar residues" evidence="1">
    <location>
        <begin position="53"/>
        <end position="70"/>
    </location>
</feature>
<name>A0A455T4U6_9CHLR</name>
<feature type="region of interest" description="Disordered" evidence="1">
    <location>
        <begin position="109"/>
        <end position="177"/>
    </location>
</feature>
<feature type="transmembrane region" description="Helical" evidence="2">
    <location>
        <begin position="186"/>
        <end position="206"/>
    </location>
</feature>
<proteinExistence type="predicted"/>
<dbReference type="EMBL" id="AP019377">
    <property type="protein sequence ID" value="BBH93545.1"/>
    <property type="molecule type" value="Genomic_DNA"/>
</dbReference>
<feature type="region of interest" description="Disordered" evidence="1">
    <location>
        <begin position="1"/>
        <end position="97"/>
    </location>
</feature>
<gene>
    <name evidence="3" type="ORF">KTA_17440</name>
</gene>
<dbReference type="AlphaFoldDB" id="A0A455T4U6"/>
<feature type="compositionally biased region" description="Basic and acidic residues" evidence="1">
    <location>
        <begin position="34"/>
        <end position="49"/>
    </location>
</feature>
<evidence type="ECO:0008006" key="4">
    <source>
        <dbReference type="Google" id="ProtNLM"/>
    </source>
</evidence>
<feature type="compositionally biased region" description="Polar residues" evidence="1">
    <location>
        <begin position="77"/>
        <end position="94"/>
    </location>
</feature>
<feature type="transmembrane region" description="Helical" evidence="2">
    <location>
        <begin position="226"/>
        <end position="246"/>
    </location>
</feature>
<evidence type="ECO:0000313" key="3">
    <source>
        <dbReference type="EMBL" id="BBH93545.1"/>
    </source>
</evidence>
<evidence type="ECO:0000256" key="2">
    <source>
        <dbReference type="SAM" id="Phobius"/>
    </source>
</evidence>
<keyword evidence="2" id="KW-1133">Transmembrane helix</keyword>